<evidence type="ECO:0000256" key="2">
    <source>
        <dbReference type="ARBA" id="ARBA00023125"/>
    </source>
</evidence>
<evidence type="ECO:0000313" key="6">
    <source>
        <dbReference type="Proteomes" id="UP000595897"/>
    </source>
</evidence>
<evidence type="ECO:0000256" key="1">
    <source>
        <dbReference type="ARBA" id="ARBA00023015"/>
    </source>
</evidence>
<dbReference type="Gene3D" id="2.60.120.10">
    <property type="entry name" value="Jelly Rolls"/>
    <property type="match status" value="1"/>
</dbReference>
<accession>A0A7R7ELS8</accession>
<evidence type="ECO:0000313" key="5">
    <source>
        <dbReference type="EMBL" id="BCN31230.1"/>
    </source>
</evidence>
<dbReference type="KEGG" id="ahb:bsdtb5_25250"/>
<dbReference type="EMBL" id="AP024169">
    <property type="protein sequence ID" value="BCN31230.1"/>
    <property type="molecule type" value="Genomic_DNA"/>
</dbReference>
<dbReference type="GO" id="GO:0003700">
    <property type="term" value="F:DNA-binding transcription factor activity"/>
    <property type="evidence" value="ECO:0007669"/>
    <property type="project" value="InterPro"/>
</dbReference>
<dbReference type="Proteomes" id="UP000595897">
    <property type="component" value="Chromosome"/>
</dbReference>
<dbReference type="PANTHER" id="PTHR43280">
    <property type="entry name" value="ARAC-FAMILY TRANSCRIPTIONAL REGULATOR"/>
    <property type="match status" value="1"/>
</dbReference>
<dbReference type="RefSeq" id="WP_271712370.1">
    <property type="nucleotide sequence ID" value="NZ_AP024169.1"/>
</dbReference>
<dbReference type="SMART" id="SM00342">
    <property type="entry name" value="HTH_ARAC"/>
    <property type="match status" value="1"/>
</dbReference>
<dbReference type="GO" id="GO:0043565">
    <property type="term" value="F:sequence-specific DNA binding"/>
    <property type="evidence" value="ECO:0007669"/>
    <property type="project" value="InterPro"/>
</dbReference>
<name>A0A7R7ELS8_9FIRM</name>
<keyword evidence="3" id="KW-0804">Transcription</keyword>
<dbReference type="PANTHER" id="PTHR43280:SF34">
    <property type="entry name" value="ARAC-FAMILY TRANSCRIPTIONAL REGULATOR"/>
    <property type="match status" value="1"/>
</dbReference>
<dbReference type="InterPro" id="IPR014710">
    <property type="entry name" value="RmlC-like_jellyroll"/>
</dbReference>
<dbReference type="InterPro" id="IPR018062">
    <property type="entry name" value="HTH_AraC-typ_CS"/>
</dbReference>
<gene>
    <name evidence="5" type="ORF">bsdtb5_25250</name>
</gene>
<dbReference type="SUPFAM" id="SSF51215">
    <property type="entry name" value="Regulatory protein AraC"/>
    <property type="match status" value="1"/>
</dbReference>
<dbReference type="Gene3D" id="1.10.10.60">
    <property type="entry name" value="Homeodomain-like"/>
    <property type="match status" value="2"/>
</dbReference>
<keyword evidence="2" id="KW-0238">DNA-binding</keyword>
<evidence type="ECO:0000256" key="3">
    <source>
        <dbReference type="ARBA" id="ARBA00023163"/>
    </source>
</evidence>
<dbReference type="InterPro" id="IPR003313">
    <property type="entry name" value="AraC-bd"/>
</dbReference>
<sequence>MEKQKKGYLNDDFLLFHLKDQKHQEFEFHYHDFKKIIIFLSGNVTYLIEGKTYHLNPWDVLLINNNELHKPIIDPSVPYERIIIWLNSDFLESHNGKDYDITTCFHLANRKSFNLVRLDAKLLDYLKMVINGLTESMNSNEFANSLLSNTFLIQLLIYLNRIVLEQKNINEHQALKYDKQIEEILRYINNNLSSDISIEKLSDVFYINRYHLMHKFKDETGYSIHNYVIQKRLIQSLEYINQGIPITKASELSGFNDYSSFLRSFKKFYNKTPREYFDQNY</sequence>
<keyword evidence="6" id="KW-1185">Reference proteome</keyword>
<dbReference type="PROSITE" id="PS01124">
    <property type="entry name" value="HTH_ARAC_FAMILY_2"/>
    <property type="match status" value="1"/>
</dbReference>
<dbReference type="Pfam" id="PF12833">
    <property type="entry name" value="HTH_18"/>
    <property type="match status" value="1"/>
</dbReference>
<dbReference type="AlphaFoldDB" id="A0A7R7ELS8"/>
<organism evidence="5 6">
    <name type="scientific">Anaeromicropila herbilytica</name>
    <dbReference type="NCBI Taxonomy" id="2785025"/>
    <lineage>
        <taxon>Bacteria</taxon>
        <taxon>Bacillati</taxon>
        <taxon>Bacillota</taxon>
        <taxon>Clostridia</taxon>
        <taxon>Lachnospirales</taxon>
        <taxon>Lachnospiraceae</taxon>
        <taxon>Anaeromicropila</taxon>
    </lineage>
</organism>
<dbReference type="SUPFAM" id="SSF46689">
    <property type="entry name" value="Homeodomain-like"/>
    <property type="match status" value="2"/>
</dbReference>
<evidence type="ECO:0000259" key="4">
    <source>
        <dbReference type="PROSITE" id="PS01124"/>
    </source>
</evidence>
<feature type="domain" description="HTH araC/xylS-type" evidence="4">
    <location>
        <begin position="182"/>
        <end position="279"/>
    </location>
</feature>
<dbReference type="Pfam" id="PF02311">
    <property type="entry name" value="AraC_binding"/>
    <property type="match status" value="1"/>
</dbReference>
<protein>
    <submittedName>
        <fullName evidence="5">AraC family transcriptional regulator</fullName>
    </submittedName>
</protein>
<proteinExistence type="predicted"/>
<reference evidence="5 6" key="1">
    <citation type="submission" date="2020-11" db="EMBL/GenBank/DDBJ databases">
        <title>Draft genome sequencing of a Lachnospiraceae strain isolated from anoxic soil subjected to BSD treatment.</title>
        <authorList>
            <person name="Uek A."/>
            <person name="Tonouchi A."/>
        </authorList>
    </citation>
    <scope>NUCLEOTIDE SEQUENCE [LARGE SCALE GENOMIC DNA]</scope>
    <source>
        <strain evidence="5 6">TB5</strain>
    </source>
</reference>
<dbReference type="PROSITE" id="PS00041">
    <property type="entry name" value="HTH_ARAC_FAMILY_1"/>
    <property type="match status" value="1"/>
</dbReference>
<dbReference type="InterPro" id="IPR009057">
    <property type="entry name" value="Homeodomain-like_sf"/>
</dbReference>
<keyword evidence="1" id="KW-0805">Transcription regulation</keyword>
<dbReference type="InterPro" id="IPR037923">
    <property type="entry name" value="HTH-like"/>
</dbReference>
<dbReference type="InterPro" id="IPR018060">
    <property type="entry name" value="HTH_AraC"/>
</dbReference>